<keyword evidence="11" id="KW-0732">Signal</keyword>
<evidence type="ECO:0000313" key="13">
    <source>
        <dbReference type="Proteomes" id="UP000677054"/>
    </source>
</evidence>
<reference evidence="12" key="1">
    <citation type="submission" date="2020-11" db="EMBL/GenBank/DDBJ databases">
        <authorList>
            <person name="Tran Van P."/>
        </authorList>
    </citation>
    <scope>NUCLEOTIDE SEQUENCE</scope>
</reference>
<evidence type="ECO:0000256" key="4">
    <source>
        <dbReference type="ARBA" id="ARBA00010617"/>
    </source>
</evidence>
<keyword evidence="9" id="KW-0408">Iron</keyword>
<dbReference type="PRINTS" id="PR00463">
    <property type="entry name" value="EP450I"/>
</dbReference>
<evidence type="ECO:0000256" key="3">
    <source>
        <dbReference type="ARBA" id="ARBA00004406"/>
    </source>
</evidence>
<evidence type="ECO:0008006" key="14">
    <source>
        <dbReference type="Google" id="ProtNLM"/>
    </source>
</evidence>
<feature type="signal peptide" evidence="11">
    <location>
        <begin position="1"/>
        <end position="21"/>
    </location>
</feature>
<dbReference type="GO" id="GO:0005506">
    <property type="term" value="F:iron ion binding"/>
    <property type="evidence" value="ECO:0007669"/>
    <property type="project" value="InterPro"/>
</dbReference>
<feature type="chain" id="PRO_5036402423" description="Cytochrome P450" evidence="11">
    <location>
        <begin position="22"/>
        <end position="440"/>
    </location>
</feature>
<dbReference type="PANTHER" id="PTHR24302">
    <property type="entry name" value="CYTOCHROME P450 FAMILY 3"/>
    <property type="match status" value="1"/>
</dbReference>
<dbReference type="GO" id="GO:0005789">
    <property type="term" value="C:endoplasmic reticulum membrane"/>
    <property type="evidence" value="ECO:0007669"/>
    <property type="project" value="UniProtKB-SubCell"/>
</dbReference>
<organism evidence="12">
    <name type="scientific">Darwinula stevensoni</name>
    <dbReference type="NCBI Taxonomy" id="69355"/>
    <lineage>
        <taxon>Eukaryota</taxon>
        <taxon>Metazoa</taxon>
        <taxon>Ecdysozoa</taxon>
        <taxon>Arthropoda</taxon>
        <taxon>Crustacea</taxon>
        <taxon>Oligostraca</taxon>
        <taxon>Ostracoda</taxon>
        <taxon>Podocopa</taxon>
        <taxon>Podocopida</taxon>
        <taxon>Darwinulocopina</taxon>
        <taxon>Darwinuloidea</taxon>
        <taxon>Darwinulidae</taxon>
        <taxon>Darwinula</taxon>
    </lineage>
</organism>
<keyword evidence="6" id="KW-0479">Metal-binding</keyword>
<dbReference type="AlphaFoldDB" id="A0A7R8X5Y4"/>
<dbReference type="FunFam" id="1.10.630.10:FF:000182">
    <property type="entry name" value="Cytochrome P450 3A4"/>
    <property type="match status" value="1"/>
</dbReference>
<dbReference type="EMBL" id="CAJPEV010000635">
    <property type="protein sequence ID" value="CAG0887120.1"/>
    <property type="molecule type" value="Genomic_DNA"/>
</dbReference>
<evidence type="ECO:0000313" key="12">
    <source>
        <dbReference type="EMBL" id="CAD7244428.1"/>
    </source>
</evidence>
<comment type="cofactor">
    <cofactor evidence="1">
        <name>heme</name>
        <dbReference type="ChEBI" id="CHEBI:30413"/>
    </cofactor>
</comment>
<dbReference type="OrthoDB" id="6501435at2759"/>
<keyword evidence="5" id="KW-0349">Heme</keyword>
<proteinExistence type="inferred from homology"/>
<evidence type="ECO:0000256" key="9">
    <source>
        <dbReference type="ARBA" id="ARBA00023004"/>
    </source>
</evidence>
<dbReference type="GO" id="GO:0020037">
    <property type="term" value="F:heme binding"/>
    <property type="evidence" value="ECO:0007669"/>
    <property type="project" value="InterPro"/>
</dbReference>
<evidence type="ECO:0000256" key="7">
    <source>
        <dbReference type="ARBA" id="ARBA00022848"/>
    </source>
</evidence>
<dbReference type="EMBL" id="LR900152">
    <property type="protein sequence ID" value="CAD7244428.1"/>
    <property type="molecule type" value="Genomic_DNA"/>
</dbReference>
<keyword evidence="7" id="KW-0492">Microsome</keyword>
<keyword evidence="8" id="KW-0560">Oxidoreductase</keyword>
<evidence type="ECO:0000256" key="5">
    <source>
        <dbReference type="ARBA" id="ARBA00022617"/>
    </source>
</evidence>
<evidence type="ECO:0000256" key="11">
    <source>
        <dbReference type="SAM" id="SignalP"/>
    </source>
</evidence>
<keyword evidence="13" id="KW-1185">Reference proteome</keyword>
<dbReference type="Pfam" id="PF00067">
    <property type="entry name" value="p450"/>
    <property type="match status" value="1"/>
</dbReference>
<dbReference type="InterPro" id="IPR001128">
    <property type="entry name" value="Cyt_P450"/>
</dbReference>
<dbReference type="Gene3D" id="1.10.630.10">
    <property type="entry name" value="Cytochrome P450"/>
    <property type="match status" value="1"/>
</dbReference>
<comment type="subcellular location">
    <subcellularLocation>
        <location evidence="3">Endoplasmic reticulum membrane</location>
        <topology evidence="3">Peripheral membrane protein</topology>
    </subcellularLocation>
    <subcellularLocation>
        <location evidence="2">Microsome membrane</location>
        <topology evidence="2">Peripheral membrane protein</topology>
    </subcellularLocation>
</comment>
<evidence type="ECO:0000256" key="10">
    <source>
        <dbReference type="ARBA" id="ARBA00023033"/>
    </source>
</evidence>
<accession>A0A7R8X5Y4</accession>
<comment type="similarity">
    <text evidence="4">Belongs to the cytochrome P450 family.</text>
</comment>
<gene>
    <name evidence="12" type="ORF">DSTB1V02_LOCUS4324</name>
</gene>
<keyword evidence="7" id="KW-0256">Endoplasmic reticulum</keyword>
<dbReference type="InterPro" id="IPR050705">
    <property type="entry name" value="Cytochrome_P450_3A"/>
</dbReference>
<evidence type="ECO:0000256" key="2">
    <source>
        <dbReference type="ARBA" id="ARBA00004174"/>
    </source>
</evidence>
<dbReference type="InterPro" id="IPR002401">
    <property type="entry name" value="Cyt_P450_E_grp-I"/>
</dbReference>
<dbReference type="InterPro" id="IPR036396">
    <property type="entry name" value="Cyt_P450_sf"/>
</dbReference>
<evidence type="ECO:0000256" key="1">
    <source>
        <dbReference type="ARBA" id="ARBA00001971"/>
    </source>
</evidence>
<dbReference type="GO" id="GO:0008395">
    <property type="term" value="F:steroid hydroxylase activity"/>
    <property type="evidence" value="ECO:0007669"/>
    <property type="project" value="TreeGrafter"/>
</dbReference>
<keyword evidence="10" id="KW-0503">Monooxygenase</keyword>
<sequence length="440" mass="51164">MFLFLPIVFLLLCTLQWIVDRKRRFRHFEKLRIPGPKPNFFFGNLWELRRSGVAEFYIFERWKRSYGDIFGYYSGTRPVLVVTNLDLIRQILIKDFNKFHDRPKVPVNVEPVSKTLVGLRGQRWTTIRRLLAPAFSNHKLQSMSVPVKDKVQILLDTAEEHATNGESLDFATATECLSFDVICECALALPGNSQKDQTDPLFQASRTFLEQGKNMFTFFAIVFPPLANIFAFLNRHFASSGLSTCQIIKSLRGVLEERRQQPRTRRVDVLQVLVWGAEKRRRTLTESSTDSEWCNDDNTDKVDLSDDEIIANAWVFLLGGFDTTAHATAFTIYLLAKYPHVQEKLLQELKEHIPLSTRVGYQQLRDLQYLTRIIRESMRLYPPVESFVMREAACDVNYPDVKIPQGTLIQVPLWIIHRNPEIWPQPEHFDPDRYFTLASF</sequence>
<name>A0A7R8X5Y4_9CRUS</name>
<evidence type="ECO:0000256" key="6">
    <source>
        <dbReference type="ARBA" id="ARBA00022723"/>
    </source>
</evidence>
<dbReference type="PANTHER" id="PTHR24302:SF15">
    <property type="entry name" value="FATTY-ACID PEROXYGENASE"/>
    <property type="match status" value="1"/>
</dbReference>
<dbReference type="Proteomes" id="UP000677054">
    <property type="component" value="Unassembled WGS sequence"/>
</dbReference>
<protein>
    <recommendedName>
        <fullName evidence="14">Cytochrome P450</fullName>
    </recommendedName>
</protein>
<dbReference type="GO" id="GO:0016705">
    <property type="term" value="F:oxidoreductase activity, acting on paired donors, with incorporation or reduction of molecular oxygen"/>
    <property type="evidence" value="ECO:0007669"/>
    <property type="project" value="InterPro"/>
</dbReference>
<evidence type="ECO:0000256" key="8">
    <source>
        <dbReference type="ARBA" id="ARBA00023002"/>
    </source>
</evidence>
<dbReference type="SUPFAM" id="SSF48264">
    <property type="entry name" value="Cytochrome P450"/>
    <property type="match status" value="1"/>
</dbReference>